<feature type="transmembrane region" description="Helical" evidence="1">
    <location>
        <begin position="31"/>
        <end position="51"/>
    </location>
</feature>
<dbReference type="Proteomes" id="UP000091956">
    <property type="component" value="Unassembled WGS sequence"/>
</dbReference>
<gene>
    <name evidence="2" type="ORF">VE01_04754</name>
</gene>
<proteinExistence type="predicted"/>
<evidence type="ECO:0000313" key="2">
    <source>
        <dbReference type="EMBL" id="OBT97244.1"/>
    </source>
</evidence>
<protein>
    <submittedName>
        <fullName evidence="2">Uncharacterized protein</fullName>
    </submittedName>
</protein>
<keyword evidence="1" id="KW-1133">Transmembrane helix</keyword>
<feature type="transmembrane region" description="Helical" evidence="1">
    <location>
        <begin position="57"/>
        <end position="77"/>
    </location>
</feature>
<dbReference type="RefSeq" id="XP_018130977.1">
    <property type="nucleotide sequence ID" value="XM_018274222.1"/>
</dbReference>
<dbReference type="AlphaFoldDB" id="A0A1B8GN28"/>
<feature type="transmembrane region" description="Helical" evidence="1">
    <location>
        <begin position="223"/>
        <end position="243"/>
    </location>
</feature>
<dbReference type="OrthoDB" id="3438817at2759"/>
<organism evidence="2 3">
    <name type="scientific">Pseudogymnoascus verrucosus</name>
    <dbReference type="NCBI Taxonomy" id="342668"/>
    <lineage>
        <taxon>Eukaryota</taxon>
        <taxon>Fungi</taxon>
        <taxon>Dikarya</taxon>
        <taxon>Ascomycota</taxon>
        <taxon>Pezizomycotina</taxon>
        <taxon>Leotiomycetes</taxon>
        <taxon>Thelebolales</taxon>
        <taxon>Thelebolaceae</taxon>
        <taxon>Pseudogymnoascus</taxon>
    </lineage>
</organism>
<sequence>MSRVDLLTYTLHAAMAFNMLSLAATILGDAYGWHVTFFIVVLFGSICITSVSSIHALGQVAACVATLFIWYQVLYRLRAYLTPPPSRQQRRIYLLRPSPPPPQKMSTPYYQLQQPLLCHHRTCWAAASAFSTREKKGPDGLTPFMREQWALAAPGTPRPDMEEILSTLTVTPAHHLERFISWIKESWESLPRNAVLVVSAVALVLVVRPAISVCKFLSHVDWTRLYVVIGMLVLVWLCGGGTAERAPAPRYETVVSYYLVPEPVNSRLACYVRRK</sequence>
<reference evidence="2 3" key="1">
    <citation type="submission" date="2016-03" db="EMBL/GenBank/DDBJ databases">
        <title>Comparative genomics of Pseudogymnoascus destructans, the fungus causing white-nose syndrome of bats.</title>
        <authorList>
            <person name="Palmer J.M."/>
            <person name="Drees K.P."/>
            <person name="Foster J.T."/>
            <person name="Lindner D.L."/>
        </authorList>
    </citation>
    <scope>NUCLEOTIDE SEQUENCE [LARGE SCALE GENOMIC DNA]</scope>
    <source>
        <strain evidence="2 3">UAMH 10579</strain>
    </source>
</reference>
<name>A0A1B8GN28_9PEZI</name>
<evidence type="ECO:0000313" key="3">
    <source>
        <dbReference type="Proteomes" id="UP000091956"/>
    </source>
</evidence>
<accession>A0A1B8GN28</accession>
<feature type="transmembrane region" description="Helical" evidence="1">
    <location>
        <begin position="194"/>
        <end position="211"/>
    </location>
</feature>
<evidence type="ECO:0000256" key="1">
    <source>
        <dbReference type="SAM" id="Phobius"/>
    </source>
</evidence>
<keyword evidence="1" id="KW-0812">Transmembrane</keyword>
<reference evidence="3" key="2">
    <citation type="journal article" date="2018" name="Nat. Commun.">
        <title>Extreme sensitivity to ultraviolet light in the fungal pathogen causing white-nose syndrome of bats.</title>
        <authorList>
            <person name="Palmer J.M."/>
            <person name="Drees K.P."/>
            <person name="Foster J.T."/>
            <person name="Lindner D.L."/>
        </authorList>
    </citation>
    <scope>NUCLEOTIDE SEQUENCE [LARGE SCALE GENOMIC DNA]</scope>
    <source>
        <strain evidence="3">UAMH 10579</strain>
    </source>
</reference>
<keyword evidence="3" id="KW-1185">Reference proteome</keyword>
<dbReference type="EMBL" id="KV460223">
    <property type="protein sequence ID" value="OBT97244.1"/>
    <property type="molecule type" value="Genomic_DNA"/>
</dbReference>
<keyword evidence="1" id="KW-0472">Membrane</keyword>
<dbReference type="GeneID" id="28838140"/>